<organism evidence="6 7">
    <name type="scientific">Lagenidium giganteum</name>
    <dbReference type="NCBI Taxonomy" id="4803"/>
    <lineage>
        <taxon>Eukaryota</taxon>
        <taxon>Sar</taxon>
        <taxon>Stramenopiles</taxon>
        <taxon>Oomycota</taxon>
        <taxon>Peronosporomycetes</taxon>
        <taxon>Pythiales</taxon>
        <taxon>Pythiaceae</taxon>
    </lineage>
</organism>
<dbReference type="Gene3D" id="3.40.50.1820">
    <property type="entry name" value="alpha/beta hydrolase"/>
    <property type="match status" value="1"/>
</dbReference>
<evidence type="ECO:0000256" key="4">
    <source>
        <dbReference type="ARBA" id="ARBA00022801"/>
    </source>
</evidence>
<dbReference type="SUPFAM" id="SSF53474">
    <property type="entry name" value="alpha/beta-Hydrolases"/>
    <property type="match status" value="1"/>
</dbReference>
<evidence type="ECO:0000256" key="1">
    <source>
        <dbReference type="ARBA" id="ARBA00011079"/>
    </source>
</evidence>
<dbReference type="PANTHER" id="PTHR11010">
    <property type="entry name" value="PROTEASE S28 PRO-X CARBOXYPEPTIDASE-RELATED"/>
    <property type="match status" value="1"/>
</dbReference>
<reference evidence="6" key="1">
    <citation type="submission" date="2022-11" db="EMBL/GenBank/DDBJ databases">
        <authorList>
            <person name="Morgan W.R."/>
            <person name="Tartar A."/>
        </authorList>
    </citation>
    <scope>NUCLEOTIDE SEQUENCE</scope>
    <source>
        <strain evidence="6">ARSEF 373</strain>
    </source>
</reference>
<dbReference type="InterPro" id="IPR008758">
    <property type="entry name" value="Peptidase_S28"/>
</dbReference>
<accession>A0AAV2YSC5</accession>
<keyword evidence="7" id="KW-1185">Reference proteome</keyword>
<evidence type="ECO:0000313" key="6">
    <source>
        <dbReference type="EMBL" id="DAZ97912.1"/>
    </source>
</evidence>
<sequence length="533" mass="59076">MAVLLVAAACVGFGVMVLIHTQHLVTVPGVAGTLRHDHQQAPVLREAEPTTHAAAIVSDLPHQSAANCTTRWIEQRIDHFSWLPASAANATASASEPAIYSQRYLINDQFWDAANPKAPVFFYTGNEGDVTLYANHTGLMWENAAEFNALIVFAEHRYYGQSMPFGDDYMQHLNYLTHEQALADYTELIYFLQQEHNTADHPVIVFGGSYGGMLSAWFRMKHPALIQGAIAASAPIFGFVGYPFFKGDSYWKVVTDDASPKHGSAANCAPNVRKSWPVIFELAKTDAGRAKLGDIFRLCEPLTQESQGEALAMALLVAFDTMAMGNFPYPSAYLTSGNGEMPAWPVRAACSHLADEFADDDKLLAALRDAASVYTNVTQDLQCYKLPEAKDFDGIWDYQWCTEMLPQETYFDRNGVTDMFWARNVTLDEIKAGCARNWQTTPDPTWIRVSYGDEKLRSASNIVFSNGDLDPWSAAGVLHAPKGAKYHVLPIADGAHHLDLFFSHADDPQSVRDARKFEVGQIRAWIDDFVASE</sequence>
<gene>
    <name evidence="6" type="ORF">N0F65_007253</name>
</gene>
<evidence type="ECO:0000313" key="7">
    <source>
        <dbReference type="Proteomes" id="UP001146120"/>
    </source>
</evidence>
<dbReference type="GO" id="GO:0006508">
    <property type="term" value="P:proteolysis"/>
    <property type="evidence" value="ECO:0007669"/>
    <property type="project" value="UniProtKB-KW"/>
</dbReference>
<dbReference type="EMBL" id="DAKRPA010000121">
    <property type="protein sequence ID" value="DAZ97912.1"/>
    <property type="molecule type" value="Genomic_DNA"/>
</dbReference>
<keyword evidence="5" id="KW-0325">Glycoprotein</keyword>
<dbReference type="AlphaFoldDB" id="A0AAV2YSC5"/>
<name>A0AAV2YSC5_9STRA</name>
<protein>
    <recommendedName>
        <fullName evidence="8">Lysosomal Pro-X carboxypeptidase</fullName>
    </recommendedName>
</protein>
<dbReference type="FunFam" id="1.20.120.980:FF:000007">
    <property type="entry name" value="Predicted protein"/>
    <property type="match status" value="1"/>
</dbReference>
<evidence type="ECO:0000256" key="5">
    <source>
        <dbReference type="ARBA" id="ARBA00023180"/>
    </source>
</evidence>
<comment type="similarity">
    <text evidence="1">Belongs to the peptidase S28 family.</text>
</comment>
<dbReference type="InterPro" id="IPR029058">
    <property type="entry name" value="AB_hydrolase_fold"/>
</dbReference>
<evidence type="ECO:0000256" key="2">
    <source>
        <dbReference type="ARBA" id="ARBA00022670"/>
    </source>
</evidence>
<keyword evidence="2" id="KW-0645">Protease</keyword>
<evidence type="ECO:0000256" key="3">
    <source>
        <dbReference type="ARBA" id="ARBA00022729"/>
    </source>
</evidence>
<evidence type="ECO:0008006" key="8">
    <source>
        <dbReference type="Google" id="ProtNLM"/>
    </source>
</evidence>
<proteinExistence type="inferred from homology"/>
<dbReference type="InterPro" id="IPR042269">
    <property type="entry name" value="Ser_carbopepase_S28_SKS"/>
</dbReference>
<dbReference type="PANTHER" id="PTHR11010:SF38">
    <property type="entry name" value="LYSOSOMAL PRO-X CARBOXYPEPTIDASE"/>
    <property type="match status" value="1"/>
</dbReference>
<keyword evidence="4" id="KW-0378">Hydrolase</keyword>
<dbReference type="GO" id="GO:0008239">
    <property type="term" value="F:dipeptidyl-peptidase activity"/>
    <property type="evidence" value="ECO:0007669"/>
    <property type="project" value="TreeGrafter"/>
</dbReference>
<comment type="caution">
    <text evidence="6">The sequence shown here is derived from an EMBL/GenBank/DDBJ whole genome shotgun (WGS) entry which is preliminary data.</text>
</comment>
<dbReference type="GO" id="GO:0070008">
    <property type="term" value="F:serine-type exopeptidase activity"/>
    <property type="evidence" value="ECO:0007669"/>
    <property type="project" value="InterPro"/>
</dbReference>
<keyword evidence="3" id="KW-0732">Signal</keyword>
<reference evidence="6" key="2">
    <citation type="journal article" date="2023" name="Microbiol Resour">
        <title>Decontamination and Annotation of the Draft Genome Sequence of the Oomycete Lagenidium giganteum ARSEF 373.</title>
        <authorList>
            <person name="Morgan W.R."/>
            <person name="Tartar A."/>
        </authorList>
    </citation>
    <scope>NUCLEOTIDE SEQUENCE</scope>
    <source>
        <strain evidence="6">ARSEF 373</strain>
    </source>
</reference>
<dbReference type="Proteomes" id="UP001146120">
    <property type="component" value="Unassembled WGS sequence"/>
</dbReference>
<dbReference type="Pfam" id="PF05577">
    <property type="entry name" value="Peptidase_S28"/>
    <property type="match status" value="1"/>
</dbReference>
<dbReference type="Gene3D" id="1.20.120.980">
    <property type="entry name" value="Serine carboxypeptidase S28, SKS domain"/>
    <property type="match status" value="1"/>
</dbReference>